<gene>
    <name evidence="4" type="primary">nemA</name>
    <name evidence="4" type="ORF">NCTC11227_01355</name>
</gene>
<dbReference type="Pfam" id="PF00724">
    <property type="entry name" value="Oxidored_FMN"/>
    <property type="match status" value="1"/>
</dbReference>
<dbReference type="Proteomes" id="UP000255102">
    <property type="component" value="Unassembled WGS sequence"/>
</dbReference>
<evidence type="ECO:0000313" key="5">
    <source>
        <dbReference type="Proteomes" id="UP000255102"/>
    </source>
</evidence>
<accession>A0A378PLM3</accession>
<keyword evidence="1" id="KW-0285">Flavoprotein</keyword>
<proteinExistence type="predicted"/>
<dbReference type="Gene3D" id="3.20.20.70">
    <property type="entry name" value="Aldolase class I"/>
    <property type="match status" value="1"/>
</dbReference>
<dbReference type="GO" id="GO:0010181">
    <property type="term" value="F:FMN binding"/>
    <property type="evidence" value="ECO:0007669"/>
    <property type="project" value="InterPro"/>
</dbReference>
<sequence length="54" mass="5868">MDNGKQIARAMTVDEIRALINGFGVATDLAIRAGFDGVEIHGANNYLIQQFFSP</sequence>
<evidence type="ECO:0000313" key="4">
    <source>
        <dbReference type="EMBL" id="STY87347.1"/>
    </source>
</evidence>
<dbReference type="SUPFAM" id="SSF51395">
    <property type="entry name" value="FMN-linked oxidoreductases"/>
    <property type="match status" value="1"/>
</dbReference>
<dbReference type="InterPro" id="IPR001155">
    <property type="entry name" value="OxRdtase_FMN_N"/>
</dbReference>
<name>A0A378PLM3_9GAMM</name>
<dbReference type="PANTHER" id="PTHR43656:SF2">
    <property type="entry name" value="BINDING OXIDOREDUCTASE, PUTATIVE (AFU_ORTHOLOGUE AFUA_2G08260)-RELATED"/>
    <property type="match status" value="1"/>
</dbReference>
<dbReference type="InterPro" id="IPR013785">
    <property type="entry name" value="Aldolase_TIM"/>
</dbReference>
<dbReference type="EMBL" id="UGPW01000001">
    <property type="protein sequence ID" value="STY87347.1"/>
    <property type="molecule type" value="Genomic_DNA"/>
</dbReference>
<protein>
    <submittedName>
        <fullName evidence="4">N-ethylmaleimide reductase</fullName>
        <ecNumber evidence="4">1.-.-.-</ecNumber>
    </submittedName>
</protein>
<reference evidence="4 5" key="1">
    <citation type="submission" date="2018-06" db="EMBL/GenBank/DDBJ databases">
        <authorList>
            <consortium name="Pathogen Informatics"/>
            <person name="Doyle S."/>
        </authorList>
    </citation>
    <scope>NUCLEOTIDE SEQUENCE [LARGE SCALE GENOMIC DNA]</scope>
    <source>
        <strain evidence="4 5">NCTC11227</strain>
    </source>
</reference>
<feature type="domain" description="NADH:flavin oxidoreductase/NADH oxidase N-terminal" evidence="3">
    <location>
        <begin position="5"/>
        <end position="54"/>
    </location>
</feature>
<keyword evidence="2 4" id="KW-0560">Oxidoreductase</keyword>
<dbReference type="PANTHER" id="PTHR43656">
    <property type="entry name" value="BINDING OXIDOREDUCTASE, PUTATIVE (AFU_ORTHOLOGUE AFUA_2G08260)-RELATED"/>
    <property type="match status" value="1"/>
</dbReference>
<organism evidence="4 5">
    <name type="scientific">Moraxella ovis</name>
    <dbReference type="NCBI Taxonomy" id="29433"/>
    <lineage>
        <taxon>Bacteria</taxon>
        <taxon>Pseudomonadati</taxon>
        <taxon>Pseudomonadota</taxon>
        <taxon>Gammaproteobacteria</taxon>
        <taxon>Moraxellales</taxon>
        <taxon>Moraxellaceae</taxon>
        <taxon>Moraxella</taxon>
    </lineage>
</organism>
<dbReference type="InterPro" id="IPR051799">
    <property type="entry name" value="NADH_flavin_oxidoreductase"/>
</dbReference>
<dbReference type="GO" id="GO:0016491">
    <property type="term" value="F:oxidoreductase activity"/>
    <property type="evidence" value="ECO:0007669"/>
    <property type="project" value="UniProtKB-KW"/>
</dbReference>
<dbReference type="AlphaFoldDB" id="A0A378PLM3"/>
<evidence type="ECO:0000256" key="2">
    <source>
        <dbReference type="ARBA" id="ARBA00023002"/>
    </source>
</evidence>
<dbReference type="EC" id="1.-.-.-" evidence="4"/>
<evidence type="ECO:0000256" key="1">
    <source>
        <dbReference type="ARBA" id="ARBA00022630"/>
    </source>
</evidence>
<evidence type="ECO:0000259" key="3">
    <source>
        <dbReference type="Pfam" id="PF00724"/>
    </source>
</evidence>